<accession>A0A5A7N1H8</accession>
<protein>
    <submittedName>
        <fullName evidence="1">Uncharacterized protein</fullName>
    </submittedName>
</protein>
<organism evidence="1 2">
    <name type="scientific">Iodidimonas gelatinilytica</name>
    <dbReference type="NCBI Taxonomy" id="1236966"/>
    <lineage>
        <taxon>Bacteria</taxon>
        <taxon>Pseudomonadati</taxon>
        <taxon>Pseudomonadota</taxon>
        <taxon>Alphaproteobacteria</taxon>
        <taxon>Iodidimonadales</taxon>
        <taxon>Iodidimonadaceae</taxon>
        <taxon>Iodidimonas</taxon>
    </lineage>
</organism>
<dbReference type="Proteomes" id="UP000325187">
    <property type="component" value="Unassembled WGS sequence"/>
</dbReference>
<dbReference type="RefSeq" id="WP_150002275.1">
    <property type="nucleotide sequence ID" value="NZ_BKCM01000007.1"/>
</dbReference>
<evidence type="ECO:0000313" key="1">
    <source>
        <dbReference type="EMBL" id="GER00916.1"/>
    </source>
</evidence>
<dbReference type="AlphaFoldDB" id="A0A5A7N1H8"/>
<sequence>MLTERQHEAATWYREQYERAGLAQRVVASMEVPVDGGRRGIEPTEAQWAARRKWLAAREVLPRPIRAPFEAMVIDADEASSVGADEGYKGARAATAALVLLRAGCDIVADYRRIPKNDSQ</sequence>
<gene>
    <name evidence="1" type="ORF">JCM17845_15390</name>
</gene>
<proteinExistence type="predicted"/>
<comment type="caution">
    <text evidence="1">The sequence shown here is derived from an EMBL/GenBank/DDBJ whole genome shotgun (WGS) entry which is preliminary data.</text>
</comment>
<dbReference type="EMBL" id="BKCM01000007">
    <property type="protein sequence ID" value="GER00916.1"/>
    <property type="molecule type" value="Genomic_DNA"/>
</dbReference>
<keyword evidence="2" id="KW-1185">Reference proteome</keyword>
<name>A0A5A7N1H8_9PROT</name>
<reference evidence="1 2" key="1">
    <citation type="submission" date="2019-09" db="EMBL/GenBank/DDBJ databases">
        <title>NBRP : Genome information of microbial organism related human and environment.</title>
        <authorList>
            <person name="Hattori M."/>
            <person name="Oshima K."/>
            <person name="Inaba H."/>
            <person name="Suda W."/>
            <person name="Sakamoto M."/>
            <person name="Iino T."/>
            <person name="Kitahara M."/>
            <person name="Oshida Y."/>
            <person name="Iida T."/>
            <person name="Kudo T."/>
            <person name="Itoh T."/>
            <person name="Ohkuma M."/>
        </authorList>
    </citation>
    <scope>NUCLEOTIDE SEQUENCE [LARGE SCALE GENOMIC DNA]</scope>
    <source>
        <strain evidence="1 2">Mie-1</strain>
    </source>
</reference>
<evidence type="ECO:0000313" key="2">
    <source>
        <dbReference type="Proteomes" id="UP000325187"/>
    </source>
</evidence>